<evidence type="ECO:0000256" key="14">
    <source>
        <dbReference type="ARBA" id="ARBA00039774"/>
    </source>
</evidence>
<dbReference type="FunFam" id="2.10.50.30:FF:000004">
    <property type="entry name" value="Taste receptor type 1 member 3-like protein"/>
    <property type="match status" value="1"/>
</dbReference>
<feature type="region of interest" description="Disordered" evidence="16">
    <location>
        <begin position="43"/>
        <end position="69"/>
    </location>
</feature>
<protein>
    <recommendedName>
        <fullName evidence="14">G-protein coupled receptor family C group 6 member A</fullName>
    </recommendedName>
</protein>
<keyword evidence="6" id="KW-0732">Signal</keyword>
<feature type="transmembrane region" description="Helical" evidence="17">
    <location>
        <begin position="838"/>
        <end position="860"/>
    </location>
</feature>
<dbReference type="InterPro" id="IPR001828">
    <property type="entry name" value="ANF_lig-bd_rcpt"/>
</dbReference>
<dbReference type="PRINTS" id="PR01535">
    <property type="entry name" value="VOMERONASL2R"/>
</dbReference>
<reference evidence="19" key="1">
    <citation type="submission" date="2025-08" db="UniProtKB">
        <authorList>
            <consortium name="Ensembl"/>
        </authorList>
    </citation>
    <scope>IDENTIFICATION</scope>
</reference>
<dbReference type="GO" id="GO:0005886">
    <property type="term" value="C:plasma membrane"/>
    <property type="evidence" value="ECO:0007669"/>
    <property type="project" value="UniProtKB-SubCell"/>
</dbReference>
<dbReference type="InterPro" id="IPR038550">
    <property type="entry name" value="GPCR_3_9-Cys_sf"/>
</dbReference>
<feature type="transmembrane region" description="Helical" evidence="17">
    <location>
        <begin position="900"/>
        <end position="922"/>
    </location>
</feature>
<evidence type="ECO:0000256" key="16">
    <source>
        <dbReference type="SAM" id="MobiDB-lite"/>
    </source>
</evidence>
<sequence length="1017" mass="114807">MCGGQRAAQRRRHRRLVSAVPEGGREAALAHWEGAVCGPARWREGERHTERERKRGAHHRGESWQPTPRGRHRAKCVMRQVDFVLEIPLLCHVLGCCLQETQWLYLPKPCQAPDDFMAASSPGHIIIGGLFAIHEKMLSSEDYPRRPEIQKCVGFEISNFLQTLAMIHSIEMINNSTLLSGVKLGYEIYDTCTDVTVAMAAALRFLSKFNSSGEIVEFKCDYSSYTPRVKAVIGAGYSEITMAVSRMLNLQLIPQVSYESTAETLSDKIRFPSFLRTVPSDFYQTKAMAQLIRKSGWNWIGIITTDDDYGRLALNTFTIQAVANNVCIAFKEVLPAFLSDNTIEVRINQALEKIIAEAQVNVIVVFLSQFHVFNLFSKAIERNINKIWIASDNWSTATKITTIPNVKRIGKVVGFTFRRGNMSSFHSFLQNLHMFPSDNNKPLNEYAMLLAACADAKDSDLSQCISNYSQGTLAYKANKDIERNFSLRNDFLWDYTEPGFVHSIQLAVFALGYAIRDLCQARDCQNPNAFQPWELLHVLKNVTFMDGGSSFHFDAHGDMNTGYDVVLWKEIDGHMTITKLAQYDLKNDVFIVTDQETRNEFRNLKQIQSKCSKECLPGQMKKITKSQHICCYECANCPENHYSNQTDMDHCLLCNNETHWAPVRSTMCFEKEVEYLNWNDSLAILLLALSLLGIVFVLAIGIIFTRNLNTPVVKSSGGLTVCYVILFCHFLNFASTGFFIGEPQNFTCKTRQMLFGVSFTLCISCILMKSLKILLAFSFDPKLQKFLKCLYKPIPIVFTCTGIQVVICTLWLIFAAPAVEENVSLPRVIILECEEGSILAFGTMLGYIAILAFICFIFAFKGRKLPENYNEAKFITFGMLIYFIAWITFIPIYTTTFGKYLPAVEIIVILISNYGILCCTFFPKCYVILCKQDTNTKSAFLKMIYSYSSHCASSLAVSHVSLDTTNSNVTTTSRSSGGKSAAWQKREDFQAQAFACVCRENATYVSNALPRKRTSSI</sequence>
<feature type="transmembrane region" description="Helical" evidence="17">
    <location>
        <begin position="796"/>
        <end position="818"/>
    </location>
</feature>
<evidence type="ECO:0000256" key="10">
    <source>
        <dbReference type="ARBA" id="ARBA00023157"/>
    </source>
</evidence>
<comment type="similarity">
    <text evidence="2">Belongs to the G-protein coupled receptor 3 family.</text>
</comment>
<evidence type="ECO:0000256" key="9">
    <source>
        <dbReference type="ARBA" id="ARBA00023136"/>
    </source>
</evidence>
<dbReference type="Pfam" id="PF07562">
    <property type="entry name" value="NCD3G"/>
    <property type="match status" value="1"/>
</dbReference>
<dbReference type="GO" id="GO:0004930">
    <property type="term" value="F:G protein-coupled receptor activity"/>
    <property type="evidence" value="ECO:0007669"/>
    <property type="project" value="UniProtKB-KW"/>
</dbReference>
<evidence type="ECO:0000256" key="12">
    <source>
        <dbReference type="ARBA" id="ARBA00023180"/>
    </source>
</evidence>
<dbReference type="InterPro" id="IPR017978">
    <property type="entry name" value="GPCR_3_C"/>
</dbReference>
<comment type="function">
    <text evidence="15">Receptor activated by multiple ligands, including osteocalcin (BGLAP), basic amino acids, and various cations. Activated by amino acids with a preference for basic amino acids such as L-Lys, L-Arg and L-ornithine but also by small and polar amino acids. The L-alpha amino acids respond is augmented by divalent cations Ca(2+) and Mg(2+). Seems to act through a G(q)/G(11) and G(i)-coupled pathway. Regulates testosterone production by acting as a ligand for uncarboxylated osteocalcin hormone: osteocalcin-binding at the surface of Leydig cells initiates a signaling response that promotes the expression of enzymes required for testosterone synthesis in a CREB-dependent manner. Mediates the non-genomic effects of androgens in multiple tissue. May coordinate nutritional and hormonal anabolic signals through the sensing of extracellular amino acids, osteocalcin, divalent ions and its responsiveness to anabolic steroids.</text>
</comment>
<keyword evidence="5 17" id="KW-0812">Transmembrane</keyword>
<dbReference type="InterPro" id="IPR028082">
    <property type="entry name" value="Peripla_BP_I"/>
</dbReference>
<dbReference type="SUPFAM" id="SSF53822">
    <property type="entry name" value="Periplasmic binding protein-like I"/>
    <property type="match status" value="1"/>
</dbReference>
<keyword evidence="8" id="KW-0297">G-protein coupled receptor</keyword>
<comment type="subunit">
    <text evidence="3">Homodimer; disulfide-linked.</text>
</comment>
<dbReference type="FunFam" id="3.40.50.2300:FF:000152">
    <property type="entry name" value="G protein-coupled receptor class C group 6 member A"/>
    <property type="match status" value="1"/>
</dbReference>
<evidence type="ECO:0000256" key="6">
    <source>
        <dbReference type="ARBA" id="ARBA00022729"/>
    </source>
</evidence>
<dbReference type="CDD" id="cd06361">
    <property type="entry name" value="PBP1_GPC6A-like"/>
    <property type="match status" value="1"/>
</dbReference>
<evidence type="ECO:0000313" key="19">
    <source>
        <dbReference type="Ensembl" id="ENSSSCP00060040822.1"/>
    </source>
</evidence>
<dbReference type="CDD" id="cd15281">
    <property type="entry name" value="7tmC_GPRC6A"/>
    <property type="match status" value="1"/>
</dbReference>
<evidence type="ECO:0000256" key="17">
    <source>
        <dbReference type="SAM" id="Phobius"/>
    </source>
</evidence>
<feature type="transmembrane region" description="Helical" evidence="17">
    <location>
        <begin position="872"/>
        <end position="894"/>
    </location>
</feature>
<feature type="transmembrane region" description="Helical" evidence="17">
    <location>
        <begin position="717"/>
        <end position="741"/>
    </location>
</feature>
<dbReference type="InterPro" id="IPR000337">
    <property type="entry name" value="GPCR_3"/>
</dbReference>
<dbReference type="PANTHER" id="PTHR24061:SF5">
    <property type="entry name" value="G-PROTEIN COUPLED RECEPTOR FAMILY C GROUP 6 MEMBER A"/>
    <property type="match status" value="1"/>
</dbReference>
<dbReference type="PRINTS" id="PR00248">
    <property type="entry name" value="GPCRMGR"/>
</dbReference>
<evidence type="ECO:0000256" key="7">
    <source>
        <dbReference type="ARBA" id="ARBA00022989"/>
    </source>
</evidence>
<evidence type="ECO:0000259" key="18">
    <source>
        <dbReference type="PROSITE" id="PS50259"/>
    </source>
</evidence>
<dbReference type="InterPro" id="IPR011500">
    <property type="entry name" value="GPCR_3_9-Cys_dom"/>
</dbReference>
<evidence type="ECO:0000256" key="13">
    <source>
        <dbReference type="ARBA" id="ARBA00023224"/>
    </source>
</evidence>
<dbReference type="Ensembl" id="ENSSSCT00060094398.1">
    <property type="protein sequence ID" value="ENSSSCP00060040822.1"/>
    <property type="gene ID" value="ENSSSCG00060069142.1"/>
</dbReference>
<evidence type="ECO:0000256" key="8">
    <source>
        <dbReference type="ARBA" id="ARBA00023040"/>
    </source>
</evidence>
<keyword evidence="11" id="KW-0675">Receptor</keyword>
<proteinExistence type="inferred from homology"/>
<keyword evidence="10" id="KW-1015">Disulfide bond</keyword>
<evidence type="ECO:0000256" key="1">
    <source>
        <dbReference type="ARBA" id="ARBA00004651"/>
    </source>
</evidence>
<evidence type="ECO:0000256" key="2">
    <source>
        <dbReference type="ARBA" id="ARBA00007242"/>
    </source>
</evidence>
<evidence type="ECO:0000256" key="4">
    <source>
        <dbReference type="ARBA" id="ARBA00022475"/>
    </source>
</evidence>
<dbReference type="InterPro" id="IPR017979">
    <property type="entry name" value="GPCR_3_CS"/>
</dbReference>
<keyword evidence="12" id="KW-0325">Glycoprotein</keyword>
<dbReference type="Pfam" id="PF00003">
    <property type="entry name" value="7tm_3"/>
    <property type="match status" value="1"/>
</dbReference>
<keyword evidence="13" id="KW-0807">Transducer</keyword>
<keyword evidence="4" id="KW-1003">Cell membrane</keyword>
<dbReference type="InterPro" id="IPR000068">
    <property type="entry name" value="GPCR_3_Ca_sens_rcpt-rel"/>
</dbReference>
<dbReference type="PANTHER" id="PTHR24061">
    <property type="entry name" value="CALCIUM-SENSING RECEPTOR-RELATED"/>
    <property type="match status" value="1"/>
</dbReference>
<dbReference type="Gene3D" id="3.40.50.2300">
    <property type="match status" value="2"/>
</dbReference>
<comment type="subcellular location">
    <subcellularLocation>
        <location evidence="1">Cell membrane</location>
        <topology evidence="1">Multi-pass membrane protein</topology>
    </subcellularLocation>
</comment>
<dbReference type="Gene3D" id="2.10.50.30">
    <property type="entry name" value="GPCR, family 3, nine cysteines domain"/>
    <property type="match status" value="1"/>
</dbReference>
<feature type="transmembrane region" description="Helical" evidence="17">
    <location>
        <begin position="753"/>
        <end position="775"/>
    </location>
</feature>
<organism evidence="19 20">
    <name type="scientific">Sus scrofa</name>
    <name type="common">Pig</name>
    <dbReference type="NCBI Taxonomy" id="9823"/>
    <lineage>
        <taxon>Eukaryota</taxon>
        <taxon>Metazoa</taxon>
        <taxon>Chordata</taxon>
        <taxon>Craniata</taxon>
        <taxon>Vertebrata</taxon>
        <taxon>Euteleostomi</taxon>
        <taxon>Mammalia</taxon>
        <taxon>Eutheria</taxon>
        <taxon>Laurasiatheria</taxon>
        <taxon>Artiodactyla</taxon>
        <taxon>Suina</taxon>
        <taxon>Suidae</taxon>
        <taxon>Sus</taxon>
    </lineage>
</organism>
<evidence type="ECO:0000256" key="5">
    <source>
        <dbReference type="ARBA" id="ARBA00022692"/>
    </source>
</evidence>
<keyword evidence="7 17" id="KW-1133">Transmembrane helix</keyword>
<dbReference type="InterPro" id="IPR004073">
    <property type="entry name" value="GPCR_3_vmron_rcpt_2"/>
</dbReference>
<feature type="transmembrane region" description="Helical" evidence="17">
    <location>
        <begin position="682"/>
        <end position="705"/>
    </location>
</feature>
<evidence type="ECO:0000313" key="20">
    <source>
        <dbReference type="Proteomes" id="UP000694723"/>
    </source>
</evidence>
<evidence type="ECO:0000256" key="11">
    <source>
        <dbReference type="ARBA" id="ARBA00023170"/>
    </source>
</evidence>
<dbReference type="AlphaFoldDB" id="A0A8D2BSC3"/>
<dbReference type="PROSITE" id="PS50259">
    <property type="entry name" value="G_PROTEIN_RECEP_F3_4"/>
    <property type="match status" value="1"/>
</dbReference>
<evidence type="ECO:0000256" key="15">
    <source>
        <dbReference type="ARBA" id="ARBA00058880"/>
    </source>
</evidence>
<name>A0A8D2BSC3_PIG</name>
<evidence type="ECO:0000256" key="3">
    <source>
        <dbReference type="ARBA" id="ARBA00011748"/>
    </source>
</evidence>
<dbReference type="Pfam" id="PF01094">
    <property type="entry name" value="ANF_receptor"/>
    <property type="match status" value="1"/>
</dbReference>
<keyword evidence="9 17" id="KW-0472">Membrane</keyword>
<feature type="domain" description="G-protein coupled receptors family 3 profile" evidence="18">
    <location>
        <begin position="682"/>
        <end position="938"/>
    </location>
</feature>
<accession>A0A8D2BSC3</accession>
<dbReference type="PROSITE" id="PS00980">
    <property type="entry name" value="G_PROTEIN_RECEP_F3_2"/>
    <property type="match status" value="1"/>
</dbReference>
<feature type="compositionally biased region" description="Basic and acidic residues" evidence="16">
    <location>
        <begin position="43"/>
        <end position="53"/>
    </location>
</feature>
<dbReference type="Proteomes" id="UP000694723">
    <property type="component" value="Unplaced"/>
</dbReference>